<dbReference type="PRINTS" id="PR00080">
    <property type="entry name" value="SDRFAMILY"/>
</dbReference>
<dbReference type="FunFam" id="3.40.50.720:FF:000084">
    <property type="entry name" value="Short-chain dehydrogenase reductase"/>
    <property type="match status" value="1"/>
</dbReference>
<dbReference type="RefSeq" id="WP_069328101.1">
    <property type="nucleotide sequence ID" value="NZ_MDER01000045.1"/>
</dbReference>
<dbReference type="InterPro" id="IPR002347">
    <property type="entry name" value="SDR_fam"/>
</dbReference>
<evidence type="ECO:0000256" key="2">
    <source>
        <dbReference type="ARBA" id="ARBA00023002"/>
    </source>
</evidence>
<evidence type="ECO:0000313" key="6">
    <source>
        <dbReference type="Proteomes" id="UP000094578"/>
    </source>
</evidence>
<evidence type="ECO:0000259" key="4">
    <source>
        <dbReference type="SMART" id="SM00822"/>
    </source>
</evidence>
<keyword evidence="2 5" id="KW-0560">Oxidoreductase</keyword>
<comment type="caution">
    <text evidence="5">The sequence shown here is derived from an EMBL/GenBank/DDBJ whole genome shotgun (WGS) entry which is preliminary data.</text>
</comment>
<protein>
    <submittedName>
        <fullName evidence="5">Glucose 1-dehydrogenase (NAD(P)(+))</fullName>
        <ecNumber evidence="5">1.1.1.47</ecNumber>
    </submittedName>
</protein>
<dbReference type="AlphaFoldDB" id="A0A1E3L4H8"/>
<evidence type="ECO:0000256" key="1">
    <source>
        <dbReference type="ARBA" id="ARBA00006484"/>
    </source>
</evidence>
<evidence type="ECO:0000313" key="5">
    <source>
        <dbReference type="EMBL" id="ODP27870.1"/>
    </source>
</evidence>
<organism evidence="5 6">
    <name type="scientific">Paenibacillus nuruki</name>
    <dbReference type="NCBI Taxonomy" id="1886670"/>
    <lineage>
        <taxon>Bacteria</taxon>
        <taxon>Bacillati</taxon>
        <taxon>Bacillota</taxon>
        <taxon>Bacilli</taxon>
        <taxon>Bacillales</taxon>
        <taxon>Paenibacillaceae</taxon>
        <taxon>Paenibacillus</taxon>
    </lineage>
</organism>
<gene>
    <name evidence="5" type="ORF">PTI45_02689</name>
</gene>
<reference evidence="5 6" key="1">
    <citation type="submission" date="2016-08" db="EMBL/GenBank/DDBJ databases">
        <title>Genome sequencing of Paenibacillus sp. TI45-13ar, isolated from Korean traditional nuruk.</title>
        <authorList>
            <person name="Kim S.-J."/>
        </authorList>
    </citation>
    <scope>NUCLEOTIDE SEQUENCE [LARGE SCALE GENOMIC DNA]</scope>
    <source>
        <strain evidence="5 6">TI45-13ar</strain>
    </source>
</reference>
<dbReference type="InterPro" id="IPR036291">
    <property type="entry name" value="NAD(P)-bd_dom_sf"/>
</dbReference>
<feature type="domain" description="Ketoreductase" evidence="4">
    <location>
        <begin position="6"/>
        <end position="198"/>
    </location>
</feature>
<accession>A0A1E3L4H8</accession>
<dbReference type="Pfam" id="PF00106">
    <property type="entry name" value="adh_short"/>
    <property type="match status" value="1"/>
</dbReference>
<dbReference type="PANTHER" id="PTHR43639">
    <property type="entry name" value="OXIDOREDUCTASE, SHORT-CHAIN DEHYDROGENASE/REDUCTASE FAMILY (AFU_ORTHOLOGUE AFUA_5G02870)"/>
    <property type="match status" value="1"/>
</dbReference>
<dbReference type="PROSITE" id="PS00061">
    <property type="entry name" value="ADH_SHORT"/>
    <property type="match status" value="1"/>
</dbReference>
<evidence type="ECO:0000256" key="3">
    <source>
        <dbReference type="RuleBase" id="RU000363"/>
    </source>
</evidence>
<dbReference type="SMART" id="SM00822">
    <property type="entry name" value="PKS_KR"/>
    <property type="match status" value="1"/>
</dbReference>
<dbReference type="GO" id="GO:0047936">
    <property type="term" value="F:glucose 1-dehydrogenase [NAD(P)+] activity"/>
    <property type="evidence" value="ECO:0007669"/>
    <property type="project" value="UniProtKB-EC"/>
</dbReference>
<keyword evidence="6" id="KW-1185">Reference proteome</keyword>
<sequence length="246" mass="26704">MEWINKVVIVTGGGTGIGQATCLQLAEQGAKVIINYSRSQLQAEETALQIIQNGGQAITIQADVSRQHQVQDMITKVIHTYGQIDGLVNNASITRQLPFADLEQITDDIWDELYNINVKGMFYCAQAVAPWMRQAHQGSIINLGSIAGTTGYGSSLPYAVSKGAVHTLTKSLARALSPHIRVNCIIPGAVDTRWWAGNEEKMERLTTQSLLERVSTPADIASLICAILQQQSMTGQLVTVDNGQTL</sequence>
<name>A0A1E3L4H8_9BACL</name>
<dbReference type="GO" id="GO:0008206">
    <property type="term" value="P:bile acid metabolic process"/>
    <property type="evidence" value="ECO:0007669"/>
    <property type="project" value="UniProtKB-ARBA"/>
</dbReference>
<dbReference type="SUPFAM" id="SSF51735">
    <property type="entry name" value="NAD(P)-binding Rossmann-fold domains"/>
    <property type="match status" value="1"/>
</dbReference>
<dbReference type="CDD" id="cd05233">
    <property type="entry name" value="SDR_c"/>
    <property type="match status" value="1"/>
</dbReference>
<dbReference type="PATRIC" id="fig|1886670.3.peg.2734"/>
<proteinExistence type="inferred from homology"/>
<comment type="similarity">
    <text evidence="1 3">Belongs to the short-chain dehydrogenases/reductases (SDR) family.</text>
</comment>
<dbReference type="InterPro" id="IPR020904">
    <property type="entry name" value="Sc_DH/Rdtase_CS"/>
</dbReference>
<dbReference type="EC" id="1.1.1.47" evidence="5"/>
<dbReference type="PRINTS" id="PR00081">
    <property type="entry name" value="GDHRDH"/>
</dbReference>
<dbReference type="InterPro" id="IPR057326">
    <property type="entry name" value="KR_dom"/>
</dbReference>
<dbReference type="PANTHER" id="PTHR43639:SF1">
    <property type="entry name" value="SHORT-CHAIN DEHYDROGENASE_REDUCTASE FAMILY PROTEIN"/>
    <property type="match status" value="1"/>
</dbReference>
<dbReference type="EMBL" id="MDER01000045">
    <property type="protein sequence ID" value="ODP27870.1"/>
    <property type="molecule type" value="Genomic_DNA"/>
</dbReference>
<dbReference type="Gene3D" id="3.40.50.720">
    <property type="entry name" value="NAD(P)-binding Rossmann-like Domain"/>
    <property type="match status" value="1"/>
</dbReference>
<dbReference type="STRING" id="1886670.PTI45_02689"/>
<dbReference type="Proteomes" id="UP000094578">
    <property type="component" value="Unassembled WGS sequence"/>
</dbReference>